<feature type="transmembrane region" description="Helical" evidence="6">
    <location>
        <begin position="633"/>
        <end position="651"/>
    </location>
</feature>
<protein>
    <submittedName>
        <fullName evidence="8">8857_t:CDS:1</fullName>
    </submittedName>
</protein>
<evidence type="ECO:0000313" key="9">
    <source>
        <dbReference type="Proteomes" id="UP000789570"/>
    </source>
</evidence>
<evidence type="ECO:0000256" key="1">
    <source>
        <dbReference type="ARBA" id="ARBA00004128"/>
    </source>
</evidence>
<dbReference type="AlphaFoldDB" id="A0A9N8ZMQ6"/>
<keyword evidence="2" id="KW-0926">Vacuole</keyword>
<name>A0A9N8ZMQ6_9GLOM</name>
<keyword evidence="9" id="KW-1185">Reference proteome</keyword>
<dbReference type="GO" id="GO:0006799">
    <property type="term" value="P:polyphosphate biosynthetic process"/>
    <property type="evidence" value="ECO:0007669"/>
    <property type="project" value="UniProtKB-ARBA"/>
</dbReference>
<dbReference type="InterPro" id="IPR004331">
    <property type="entry name" value="SPX_dom"/>
</dbReference>
<evidence type="ECO:0000256" key="4">
    <source>
        <dbReference type="ARBA" id="ARBA00022989"/>
    </source>
</evidence>
<dbReference type="GO" id="GO:0000329">
    <property type="term" value="C:fungal-type vacuole membrane"/>
    <property type="evidence" value="ECO:0007669"/>
    <property type="project" value="TreeGrafter"/>
</dbReference>
<feature type="transmembrane region" description="Helical" evidence="6">
    <location>
        <begin position="606"/>
        <end position="626"/>
    </location>
</feature>
<dbReference type="Pfam" id="PF02656">
    <property type="entry name" value="DUF202"/>
    <property type="match status" value="1"/>
</dbReference>
<proteinExistence type="predicted"/>
<dbReference type="Proteomes" id="UP000789570">
    <property type="component" value="Unassembled WGS sequence"/>
</dbReference>
<dbReference type="InterPro" id="IPR051572">
    <property type="entry name" value="VTC_Complex_Subunit"/>
</dbReference>
<dbReference type="Gene3D" id="3.20.100.30">
    <property type="entry name" value="VTC, catalytic tunnel domain"/>
    <property type="match status" value="1"/>
</dbReference>
<evidence type="ECO:0000259" key="7">
    <source>
        <dbReference type="PROSITE" id="PS51382"/>
    </source>
</evidence>
<evidence type="ECO:0000313" key="8">
    <source>
        <dbReference type="EMBL" id="CAG8501394.1"/>
    </source>
</evidence>
<dbReference type="CDD" id="cd14480">
    <property type="entry name" value="SPX_VTC2_like"/>
    <property type="match status" value="1"/>
</dbReference>
<organism evidence="8 9">
    <name type="scientific">Funneliformis caledonium</name>
    <dbReference type="NCBI Taxonomy" id="1117310"/>
    <lineage>
        <taxon>Eukaryota</taxon>
        <taxon>Fungi</taxon>
        <taxon>Fungi incertae sedis</taxon>
        <taxon>Mucoromycota</taxon>
        <taxon>Glomeromycotina</taxon>
        <taxon>Glomeromycetes</taxon>
        <taxon>Glomerales</taxon>
        <taxon>Glomeraceae</taxon>
        <taxon>Funneliformis</taxon>
    </lineage>
</organism>
<dbReference type="InterPro" id="IPR042267">
    <property type="entry name" value="VTC_sf"/>
</dbReference>
<dbReference type="InterPro" id="IPR018966">
    <property type="entry name" value="VTC_domain"/>
</dbReference>
<feature type="transmembrane region" description="Helical" evidence="6">
    <location>
        <begin position="671"/>
        <end position="690"/>
    </location>
</feature>
<evidence type="ECO:0000256" key="6">
    <source>
        <dbReference type="SAM" id="Phobius"/>
    </source>
</evidence>
<dbReference type="PANTHER" id="PTHR46140">
    <property type="entry name" value="VACUOLAR TRANSPORTER CHAPERONE 1-RELATED"/>
    <property type="match status" value="1"/>
</dbReference>
<dbReference type="GO" id="GO:0033254">
    <property type="term" value="C:vacuolar transporter chaperone complex"/>
    <property type="evidence" value="ECO:0007669"/>
    <property type="project" value="TreeGrafter"/>
</dbReference>
<dbReference type="EMBL" id="CAJVPQ010000670">
    <property type="protein sequence ID" value="CAG8501394.1"/>
    <property type="molecule type" value="Genomic_DNA"/>
</dbReference>
<evidence type="ECO:0000256" key="5">
    <source>
        <dbReference type="ARBA" id="ARBA00023136"/>
    </source>
</evidence>
<reference evidence="8" key="1">
    <citation type="submission" date="2021-06" db="EMBL/GenBank/DDBJ databases">
        <authorList>
            <person name="Kallberg Y."/>
            <person name="Tangrot J."/>
            <person name="Rosling A."/>
        </authorList>
    </citation>
    <scope>NUCLEOTIDE SEQUENCE</scope>
    <source>
        <strain evidence="8">UK204</strain>
    </source>
</reference>
<keyword evidence="3 6" id="KW-0812">Transmembrane</keyword>
<dbReference type="OrthoDB" id="6493944at2759"/>
<feature type="domain" description="SPX" evidence="7">
    <location>
        <begin position="1"/>
        <end position="144"/>
    </location>
</feature>
<keyword evidence="5 6" id="KW-0472">Membrane</keyword>
<evidence type="ECO:0000256" key="2">
    <source>
        <dbReference type="ARBA" id="ARBA00022554"/>
    </source>
</evidence>
<comment type="subcellular location">
    <subcellularLocation>
        <location evidence="1">Vacuole membrane</location>
        <topology evidence="1">Multi-pass membrane protein</topology>
    </subcellularLocation>
</comment>
<dbReference type="Pfam" id="PF09359">
    <property type="entry name" value="VTC"/>
    <property type="match status" value="1"/>
</dbReference>
<keyword evidence="4 6" id="KW-1133">Transmembrane helix</keyword>
<dbReference type="PANTHER" id="PTHR46140:SF2">
    <property type="entry name" value="VACUOLAR TRANSPORTER CHAPERONE 3 COMPLEX SUBUNIT 3-RELATED"/>
    <property type="match status" value="1"/>
</dbReference>
<comment type="caution">
    <text evidence="8">The sequence shown here is derived from an EMBL/GenBank/DDBJ whole genome shotgun (WGS) entry which is preliminary data.</text>
</comment>
<dbReference type="Pfam" id="PF03105">
    <property type="entry name" value="SPX"/>
    <property type="match status" value="1"/>
</dbReference>
<gene>
    <name evidence="8" type="ORF">FCALED_LOCUS3724</name>
</gene>
<accession>A0A9N8ZMQ6</accession>
<dbReference type="InterPro" id="IPR003807">
    <property type="entry name" value="DUF202"/>
</dbReference>
<evidence type="ECO:0000256" key="3">
    <source>
        <dbReference type="ARBA" id="ARBA00022692"/>
    </source>
</evidence>
<dbReference type="PROSITE" id="PS51382">
    <property type="entry name" value="SPX"/>
    <property type="match status" value="1"/>
</dbReference>
<sequence>MKFGSQLREALYGEWNEFYLDYDGLKKHLKRGEKKEGGITEKDESDFVERLDKELEKIYAFQNSKYEEIKVRVQACENAVASINNVSSMNVPNRYAEVERGINDITEELNELAKYARLNYTGIIKIVKKHDRRTNYILRPMFSVRLNDCPFYKETYEPIIVRLSKLYHTVHQGLGADQPTGELLSTQNFSSLPASSWNPSTVMPSQEKVLRQSYNYWVHQDNIMEVKTTILRHLPVLIYKPGTDSSVTSIYFDNEIFEFYQDKVDRKPGGQTIRLRWYGNKMNNDIFVERKIREQGEDEIKDRFLIKQKYVDAFLKGDYSMDKMIKKMKEDPSKTEDDVQHFQNLIKDIQDTIKEKKLGSILRTYYNRMAFQIPGDHRVRISLDTDFYMIREDNFDGVPRRKDGEWRRSDIDNDQFGKLPSSECAKFPYALLEVKLRLDEEEKEPAWVKELINSHLVEEAPQFSKYVHGVATLFTSHAPSLPYWLPNIDKNILKPPNTRQFQEEDYPEQSTSSAYTAVRPKKTMSGKNVINVEVVGDSSNRSRKNKGKAVDYNLEEETMALRQMFRRKKRSAPELVVLPPNIRIPNKINTPVRVEPKVFFANERTFFHWMRFSVLLGSFSLALFNAGGTEDKVGTLSGFFYAIISIVVLIYSLVKYNQRLTMINNRHPGPYAPPLVCLALFFAVGLNFYLKYNPRMVEGSKNIENDFDTNNILNTSSNQILFNMQNV</sequence>